<keyword evidence="3 10" id="KW-0808">Transferase</keyword>
<dbReference type="GO" id="GO:0006633">
    <property type="term" value="P:fatty acid biosynthetic process"/>
    <property type="evidence" value="ECO:0007669"/>
    <property type="project" value="UniProtKB-KW"/>
</dbReference>
<dbReference type="InterPro" id="IPR011763">
    <property type="entry name" value="COA_CT_C"/>
</dbReference>
<evidence type="ECO:0000313" key="12">
    <source>
        <dbReference type="EMBL" id="ACA59566.1"/>
    </source>
</evidence>
<keyword evidence="8 10" id="KW-0275">Fatty acid biosynthesis</keyword>
<comment type="subcellular location">
    <subcellularLocation>
        <location evidence="10">Cytoplasm</location>
    </subcellularLocation>
</comment>
<keyword evidence="7 10" id="KW-0443">Lipid metabolism</keyword>
<organism evidence="12 13">
    <name type="scientific">Desulforudis audaxviator (strain MP104C)</name>
    <dbReference type="NCBI Taxonomy" id="477974"/>
    <lineage>
        <taxon>Bacteria</taxon>
        <taxon>Bacillati</taxon>
        <taxon>Bacillota</taxon>
        <taxon>Clostridia</taxon>
        <taxon>Thermoanaerobacterales</taxon>
        <taxon>Candidatus Desulforudaceae</taxon>
        <taxon>Candidatus Desulforudis</taxon>
    </lineage>
</organism>
<name>B1I3G8_DESAP</name>
<dbReference type="NCBIfam" id="NF041504">
    <property type="entry name" value="AccA_sub"/>
    <property type="match status" value="1"/>
</dbReference>
<keyword evidence="5 10" id="KW-0276">Fatty acid metabolism</keyword>
<dbReference type="UniPathway" id="UPA00655">
    <property type="reaction ID" value="UER00711"/>
</dbReference>
<dbReference type="PANTHER" id="PTHR42853">
    <property type="entry name" value="ACETYL-COENZYME A CARBOXYLASE CARBOXYL TRANSFERASE SUBUNIT ALPHA"/>
    <property type="match status" value="1"/>
</dbReference>
<evidence type="ECO:0000256" key="8">
    <source>
        <dbReference type="ARBA" id="ARBA00023160"/>
    </source>
</evidence>
<evidence type="ECO:0000256" key="5">
    <source>
        <dbReference type="ARBA" id="ARBA00022832"/>
    </source>
</evidence>
<evidence type="ECO:0000256" key="3">
    <source>
        <dbReference type="ARBA" id="ARBA00022679"/>
    </source>
</evidence>
<dbReference type="PRINTS" id="PR01069">
    <property type="entry name" value="ACCCTRFRASEA"/>
</dbReference>
<dbReference type="GO" id="GO:0005524">
    <property type="term" value="F:ATP binding"/>
    <property type="evidence" value="ECO:0007669"/>
    <property type="project" value="UniProtKB-KW"/>
</dbReference>
<sequence length="315" mass="34757">MPTVFDFERPISELETKIEELKQFSAEKGLDLKHEIEVLAERAATLKKTIYGDLSPWQKVLIARHPDRLGSRDYIESFCSEFIELHGDRAFGDDPAVIGGIGRMNGYVVTVVGHQKGRDTKENLARNFGMIHPEGCRKVLRLARQAEKFQRPLICLIDTPGAHCGIGAEERGQAEAIARNISALSTLRVPIVVVVIGEGGSGGALALGIGDRLLMQEHAVFSVSSPEACASILWKDAGRAREAAEVLKMTAQDLLSLGVIDEIVPEPLGGVHRDPGQAVEMLRESLFRNLDELCRMDLEQLLQARYHKYRTIGNL</sequence>
<evidence type="ECO:0000256" key="2">
    <source>
        <dbReference type="ARBA" id="ARBA00022516"/>
    </source>
</evidence>
<dbReference type="PROSITE" id="PS50989">
    <property type="entry name" value="COA_CT_CTER"/>
    <property type="match status" value="1"/>
</dbReference>
<gene>
    <name evidence="10" type="primary">accA</name>
    <name evidence="12" type="ordered locus">Daud_1054</name>
</gene>
<comment type="pathway">
    <text evidence="1 10">Lipid metabolism; malonyl-CoA biosynthesis; malonyl-CoA from acetyl-CoA: step 1/1.</text>
</comment>
<keyword evidence="4 10" id="KW-0547">Nucleotide-binding</keyword>
<dbReference type="SUPFAM" id="SSF52096">
    <property type="entry name" value="ClpP/crotonase"/>
    <property type="match status" value="1"/>
</dbReference>
<dbReference type="GO" id="GO:0003989">
    <property type="term" value="F:acetyl-CoA carboxylase activity"/>
    <property type="evidence" value="ECO:0007669"/>
    <property type="project" value="InterPro"/>
</dbReference>
<dbReference type="InterPro" id="IPR029045">
    <property type="entry name" value="ClpP/crotonase-like_dom_sf"/>
</dbReference>
<protein>
    <recommendedName>
        <fullName evidence="10">Acetyl-coenzyme A carboxylase carboxyl transferase subunit alpha</fullName>
        <shortName evidence="10">ACCase subunit alpha</shortName>
        <shortName evidence="10">Acetyl-CoA carboxylase carboxyltransferase subunit alpha</shortName>
        <ecNumber evidence="10">2.1.3.15</ecNumber>
    </recommendedName>
</protein>
<evidence type="ECO:0000259" key="11">
    <source>
        <dbReference type="PROSITE" id="PS50989"/>
    </source>
</evidence>
<evidence type="ECO:0000256" key="10">
    <source>
        <dbReference type="HAMAP-Rule" id="MF_00823"/>
    </source>
</evidence>
<keyword evidence="12" id="KW-0436">Ligase</keyword>
<dbReference type="RefSeq" id="WP_012302152.1">
    <property type="nucleotide sequence ID" value="NC_010424.1"/>
</dbReference>
<comment type="catalytic activity">
    <reaction evidence="9 10">
        <text>N(6)-carboxybiotinyl-L-lysyl-[protein] + acetyl-CoA = N(6)-biotinyl-L-lysyl-[protein] + malonyl-CoA</text>
        <dbReference type="Rhea" id="RHEA:54728"/>
        <dbReference type="Rhea" id="RHEA-COMP:10505"/>
        <dbReference type="Rhea" id="RHEA-COMP:10506"/>
        <dbReference type="ChEBI" id="CHEBI:57288"/>
        <dbReference type="ChEBI" id="CHEBI:57384"/>
        <dbReference type="ChEBI" id="CHEBI:83144"/>
        <dbReference type="ChEBI" id="CHEBI:83145"/>
        <dbReference type="EC" id="2.1.3.15"/>
    </reaction>
</comment>
<dbReference type="OrthoDB" id="9808023at2"/>
<feature type="domain" description="CoA carboxyltransferase C-terminal" evidence="11">
    <location>
        <begin position="37"/>
        <end position="292"/>
    </location>
</feature>
<evidence type="ECO:0000313" key="13">
    <source>
        <dbReference type="Proteomes" id="UP000008544"/>
    </source>
</evidence>
<accession>B1I3G8</accession>
<dbReference type="Proteomes" id="UP000008544">
    <property type="component" value="Chromosome"/>
</dbReference>
<dbReference type="NCBIfam" id="NF004344">
    <property type="entry name" value="PRK05724.1"/>
    <property type="match status" value="1"/>
</dbReference>
<dbReference type="GO" id="GO:0016743">
    <property type="term" value="F:carboxyl- or carbamoyltransferase activity"/>
    <property type="evidence" value="ECO:0007669"/>
    <property type="project" value="UniProtKB-UniRule"/>
</dbReference>
<evidence type="ECO:0000256" key="1">
    <source>
        <dbReference type="ARBA" id="ARBA00004956"/>
    </source>
</evidence>
<dbReference type="AlphaFoldDB" id="B1I3G8"/>
<dbReference type="GO" id="GO:2001295">
    <property type="term" value="P:malonyl-CoA biosynthetic process"/>
    <property type="evidence" value="ECO:0007669"/>
    <property type="project" value="UniProtKB-UniRule"/>
</dbReference>
<evidence type="ECO:0000256" key="4">
    <source>
        <dbReference type="ARBA" id="ARBA00022741"/>
    </source>
</evidence>
<reference evidence="12 13" key="2">
    <citation type="journal article" date="2008" name="Science">
        <title>Environmental genomics reveals a single-species ecosystem deep within Earth.</title>
        <authorList>
            <person name="Chivian D."/>
            <person name="Brodie E.L."/>
            <person name="Alm E.J."/>
            <person name="Culley D.E."/>
            <person name="Dehal P.S."/>
            <person name="Desantis T.Z."/>
            <person name="Gihring T.M."/>
            <person name="Lapidus A."/>
            <person name="Lin L.H."/>
            <person name="Lowry S.R."/>
            <person name="Moser D.P."/>
            <person name="Richardson P.M."/>
            <person name="Southam G."/>
            <person name="Wanger G."/>
            <person name="Pratt L.M."/>
            <person name="Andersen G.L."/>
            <person name="Hazen T.C."/>
            <person name="Brockman F.J."/>
            <person name="Arkin A.P."/>
            <person name="Onstott T.C."/>
        </authorList>
    </citation>
    <scope>NUCLEOTIDE SEQUENCE [LARGE SCALE GENOMIC DNA]</scope>
    <source>
        <strain evidence="12 13">MP104C</strain>
    </source>
</reference>
<dbReference type="Pfam" id="PF03255">
    <property type="entry name" value="ACCA"/>
    <property type="match status" value="1"/>
</dbReference>
<reference evidence="13" key="1">
    <citation type="submission" date="2007-10" db="EMBL/GenBank/DDBJ databases">
        <title>Complete sequence of chromosome of Desulforudis audaxviator MP104C.</title>
        <authorList>
            <person name="Copeland A."/>
            <person name="Lucas S."/>
            <person name="Lapidus A."/>
            <person name="Barry K."/>
            <person name="Glavina del Rio T."/>
            <person name="Dalin E."/>
            <person name="Tice H."/>
            <person name="Bruce D."/>
            <person name="Pitluck S."/>
            <person name="Lowry S.R."/>
            <person name="Larimer F."/>
            <person name="Land M.L."/>
            <person name="Hauser L."/>
            <person name="Kyrpides N."/>
            <person name="Ivanova N.N."/>
            <person name="Richardson P."/>
        </authorList>
    </citation>
    <scope>NUCLEOTIDE SEQUENCE [LARGE SCALE GENOMIC DNA]</scope>
    <source>
        <strain evidence="13">MP104C</strain>
    </source>
</reference>
<dbReference type="KEGG" id="dau:Daud_1054"/>
<dbReference type="EC" id="2.1.3.15" evidence="10"/>
<evidence type="ECO:0000256" key="9">
    <source>
        <dbReference type="ARBA" id="ARBA00049152"/>
    </source>
</evidence>
<dbReference type="STRING" id="477974.Daud_1054"/>
<keyword evidence="13" id="KW-1185">Reference proteome</keyword>
<dbReference type="HAMAP" id="MF_00823">
    <property type="entry name" value="AcetylCoA_CT_alpha"/>
    <property type="match status" value="1"/>
</dbReference>
<evidence type="ECO:0000256" key="7">
    <source>
        <dbReference type="ARBA" id="ARBA00023098"/>
    </source>
</evidence>
<dbReference type="PANTHER" id="PTHR42853:SF3">
    <property type="entry name" value="ACETYL-COENZYME A CARBOXYLASE CARBOXYL TRANSFERASE SUBUNIT ALPHA, CHLOROPLASTIC"/>
    <property type="match status" value="1"/>
</dbReference>
<keyword evidence="10" id="KW-0963">Cytoplasm</keyword>
<dbReference type="EMBL" id="CP000860">
    <property type="protein sequence ID" value="ACA59566.1"/>
    <property type="molecule type" value="Genomic_DNA"/>
</dbReference>
<keyword evidence="2 10" id="KW-0444">Lipid biosynthesis</keyword>
<dbReference type="HOGENOM" id="CLU_015486_0_2_9"/>
<keyword evidence="6 10" id="KW-0067">ATP-binding</keyword>
<dbReference type="eggNOG" id="COG0825">
    <property type="taxonomic scope" value="Bacteria"/>
</dbReference>
<dbReference type="Gene3D" id="3.90.226.10">
    <property type="entry name" value="2-enoyl-CoA Hydratase, Chain A, domain 1"/>
    <property type="match status" value="1"/>
</dbReference>
<evidence type="ECO:0000256" key="6">
    <source>
        <dbReference type="ARBA" id="ARBA00022840"/>
    </source>
</evidence>
<comment type="function">
    <text evidence="10">Component of the acetyl coenzyme A carboxylase (ACC) complex. First, biotin carboxylase catalyzes the carboxylation of biotin on its carrier protein (BCCP) and then the CO(2) group is transferred by the carboxyltransferase to acetyl-CoA to form malonyl-CoA.</text>
</comment>
<dbReference type="NCBIfam" id="TIGR00513">
    <property type="entry name" value="accA"/>
    <property type="match status" value="1"/>
</dbReference>
<comment type="similarity">
    <text evidence="10">Belongs to the AccA family.</text>
</comment>
<dbReference type="GO" id="GO:0009317">
    <property type="term" value="C:acetyl-CoA carboxylase complex"/>
    <property type="evidence" value="ECO:0007669"/>
    <property type="project" value="InterPro"/>
</dbReference>
<comment type="subunit">
    <text evidence="10">Acetyl-CoA carboxylase is a heterohexamer composed of biotin carboxyl carrier protein (AccB), biotin carboxylase (AccC) and two subunits each of ACCase subunit alpha (AccA) and ACCase subunit beta (AccD).</text>
</comment>
<dbReference type="InterPro" id="IPR001095">
    <property type="entry name" value="Acetyl_CoA_COase_a_su"/>
</dbReference>
<proteinExistence type="inferred from homology"/>